<dbReference type="KEGG" id="scor:J3U87_14315"/>
<sequence length="287" mass="32217">MPVFFRIFALAFLLGAMSPAAAEMPLIPDAGRLVALPETRIAYQRLHERLSLAIEAFNRGTPEADLKGLLPLLTEMEAAVRREAESAVPTDADSAKELEAFSAALFGVKPVLPPERKDGENWRFEPVRFEVVPDHLYIFELTFKASRTIRLKKVTLFFHDGGHIEHAPWENMEGGNGKEFRKRIYVPWLKVFTRDEVPRARALAAVEILGSAQDAGFSSDLEFKVRIPDLDEAPHRQTLDLLGDLHDTWTRRSVSADHLNRCLLDLKRLAPLLGLSFSTDVVAVSPR</sequence>
<dbReference type="AlphaFoldDB" id="A0A8A4TWX8"/>
<dbReference type="RefSeq" id="WP_237383726.1">
    <property type="nucleotide sequence ID" value="NZ_CP071793.1"/>
</dbReference>
<proteinExistence type="predicted"/>
<keyword evidence="1" id="KW-0732">Signal</keyword>
<evidence type="ECO:0000256" key="1">
    <source>
        <dbReference type="SAM" id="SignalP"/>
    </source>
</evidence>
<dbReference type="Proteomes" id="UP000663929">
    <property type="component" value="Chromosome"/>
</dbReference>
<feature type="signal peptide" evidence="1">
    <location>
        <begin position="1"/>
        <end position="22"/>
    </location>
</feature>
<gene>
    <name evidence="2" type="ORF">J3U87_14315</name>
</gene>
<reference evidence="2" key="1">
    <citation type="submission" date="2021-03" db="EMBL/GenBank/DDBJ databases">
        <title>Acanthopleuribacteraceae sp. M133.</title>
        <authorList>
            <person name="Wang G."/>
        </authorList>
    </citation>
    <scope>NUCLEOTIDE SEQUENCE</scope>
    <source>
        <strain evidence="2">M133</strain>
    </source>
</reference>
<organism evidence="2 3">
    <name type="scientific">Sulfidibacter corallicola</name>
    <dbReference type="NCBI Taxonomy" id="2818388"/>
    <lineage>
        <taxon>Bacteria</taxon>
        <taxon>Pseudomonadati</taxon>
        <taxon>Acidobacteriota</taxon>
        <taxon>Holophagae</taxon>
        <taxon>Acanthopleuribacterales</taxon>
        <taxon>Acanthopleuribacteraceae</taxon>
        <taxon>Sulfidibacter</taxon>
    </lineage>
</organism>
<protein>
    <submittedName>
        <fullName evidence="2">Uncharacterized protein</fullName>
    </submittedName>
</protein>
<evidence type="ECO:0000313" key="2">
    <source>
        <dbReference type="EMBL" id="QTD53624.1"/>
    </source>
</evidence>
<evidence type="ECO:0000313" key="3">
    <source>
        <dbReference type="Proteomes" id="UP000663929"/>
    </source>
</evidence>
<keyword evidence="3" id="KW-1185">Reference proteome</keyword>
<name>A0A8A4TWX8_SULCO</name>
<feature type="chain" id="PRO_5035257221" evidence="1">
    <location>
        <begin position="23"/>
        <end position="287"/>
    </location>
</feature>
<dbReference type="EMBL" id="CP071793">
    <property type="protein sequence ID" value="QTD53624.1"/>
    <property type="molecule type" value="Genomic_DNA"/>
</dbReference>
<accession>A0A8A4TWX8</accession>